<feature type="repeat" description="TPR" evidence="3">
    <location>
        <begin position="25"/>
        <end position="58"/>
    </location>
</feature>
<keyword evidence="5" id="KW-1185">Reference proteome</keyword>
<gene>
    <name evidence="4" type="ORF">PPENT_87.1.T1300176</name>
</gene>
<proteinExistence type="predicted"/>
<dbReference type="PROSITE" id="PS50005">
    <property type="entry name" value="TPR"/>
    <property type="match status" value="1"/>
</dbReference>
<keyword evidence="1" id="KW-0677">Repeat</keyword>
<dbReference type="AlphaFoldDB" id="A0A8S1XN05"/>
<comment type="caution">
    <text evidence="4">The sequence shown here is derived from an EMBL/GenBank/DDBJ whole genome shotgun (WGS) entry which is preliminary data.</text>
</comment>
<evidence type="ECO:0008006" key="6">
    <source>
        <dbReference type="Google" id="ProtNLM"/>
    </source>
</evidence>
<dbReference type="OrthoDB" id="1872379at2759"/>
<accession>A0A8S1XN05</accession>
<dbReference type="Proteomes" id="UP000689195">
    <property type="component" value="Unassembled WGS sequence"/>
</dbReference>
<evidence type="ECO:0000256" key="3">
    <source>
        <dbReference type="PROSITE-ProRule" id="PRU00339"/>
    </source>
</evidence>
<dbReference type="InterPro" id="IPR019734">
    <property type="entry name" value="TPR_rpt"/>
</dbReference>
<evidence type="ECO:0000313" key="4">
    <source>
        <dbReference type="EMBL" id="CAD8202327.1"/>
    </source>
</evidence>
<dbReference type="Pfam" id="PF07719">
    <property type="entry name" value="TPR_2"/>
    <property type="match status" value="1"/>
</dbReference>
<dbReference type="InterPro" id="IPR013105">
    <property type="entry name" value="TPR_2"/>
</dbReference>
<evidence type="ECO:0000256" key="1">
    <source>
        <dbReference type="ARBA" id="ARBA00022737"/>
    </source>
</evidence>
<name>A0A8S1XN05_9CILI</name>
<dbReference type="EMBL" id="CAJJDO010000130">
    <property type="protein sequence ID" value="CAD8202327.1"/>
    <property type="molecule type" value="Genomic_DNA"/>
</dbReference>
<keyword evidence="2 3" id="KW-0802">TPR repeat</keyword>
<reference evidence="4" key="1">
    <citation type="submission" date="2021-01" db="EMBL/GenBank/DDBJ databases">
        <authorList>
            <consortium name="Genoscope - CEA"/>
            <person name="William W."/>
        </authorList>
    </citation>
    <scope>NUCLEOTIDE SEQUENCE</scope>
</reference>
<evidence type="ECO:0000256" key="2">
    <source>
        <dbReference type="ARBA" id="ARBA00022803"/>
    </source>
</evidence>
<protein>
    <recommendedName>
        <fullName evidence="6">Tetratricopeptide repeat protein</fullName>
    </recommendedName>
</protein>
<evidence type="ECO:0000313" key="5">
    <source>
        <dbReference type="Proteomes" id="UP000689195"/>
    </source>
</evidence>
<sequence length="64" mass="7868">MNNLKQQENEFKFYNQALEKDWDCYNAFMCRSQYYMDEQKIDDALRDFKQAIEINPINSIVQYN</sequence>
<organism evidence="4 5">
    <name type="scientific">Paramecium pentaurelia</name>
    <dbReference type="NCBI Taxonomy" id="43138"/>
    <lineage>
        <taxon>Eukaryota</taxon>
        <taxon>Sar</taxon>
        <taxon>Alveolata</taxon>
        <taxon>Ciliophora</taxon>
        <taxon>Intramacronucleata</taxon>
        <taxon>Oligohymenophorea</taxon>
        <taxon>Peniculida</taxon>
        <taxon>Parameciidae</taxon>
        <taxon>Paramecium</taxon>
    </lineage>
</organism>